<proteinExistence type="predicted"/>
<evidence type="ECO:0000313" key="1">
    <source>
        <dbReference type="EMBL" id="MBS2096706.1"/>
    </source>
</evidence>
<comment type="caution">
    <text evidence="1">The sequence shown here is derived from an EMBL/GenBank/DDBJ whole genome shotgun (WGS) entry which is preliminary data.</text>
</comment>
<dbReference type="Pfam" id="PF04464">
    <property type="entry name" value="Glyphos_transf"/>
    <property type="match status" value="1"/>
</dbReference>
<dbReference type="RefSeq" id="WP_212212032.1">
    <property type="nucleotide sequence ID" value="NZ_JAGUCO010000001.1"/>
</dbReference>
<dbReference type="EMBL" id="JAGUCO010000001">
    <property type="protein sequence ID" value="MBS2096706.1"/>
    <property type="molecule type" value="Genomic_DNA"/>
</dbReference>
<protein>
    <submittedName>
        <fullName evidence="1">CDP-glycerol glycerophosphotransferase family protein</fullName>
    </submittedName>
</protein>
<dbReference type="SUPFAM" id="SSF53756">
    <property type="entry name" value="UDP-Glycosyltransferase/glycogen phosphorylase"/>
    <property type="match status" value="1"/>
</dbReference>
<accession>A0ABS5JQF8</accession>
<dbReference type="Proteomes" id="UP000708576">
    <property type="component" value="Unassembled WGS sequence"/>
</dbReference>
<gene>
    <name evidence="1" type="ORF">KEM10_00365</name>
</gene>
<sequence length="347" mass="40347">MVFSYYLLKSPYTIAWHILDKFQKNKETIFFCEYYLDYIVAKNVLDHLDNITIVAKNRKVKLQLKEKGIKSSLWPVFPKNVLMTRHGIHKFPCSKIKLIGMRHGPYHFKKMIRNEKYNAFDLFLMSSEHEVEIAKSLGIKTAKSGGFPKLDDAFNGKISANEISELKTKLNLSQTKKTIIFSSTYDKSGMSAIDKWYDRIEELSNTYNIIVTLHPFMSEKYVNELKKKKNIFLLKDNYTLPYLMMADLMVADASSIIAEFCALKKPLITFRTNKVPKLTDEIQQLIKDVSFQVEDFSELESTIESAFARFSEKDSFYKKYNSMMFDQLDGRHGEKSANLIKEVINKS</sequence>
<evidence type="ECO:0000313" key="2">
    <source>
        <dbReference type="Proteomes" id="UP000708576"/>
    </source>
</evidence>
<dbReference type="Gene3D" id="3.40.50.12580">
    <property type="match status" value="1"/>
</dbReference>
<keyword evidence="2" id="KW-1185">Reference proteome</keyword>
<organism evidence="1 2">
    <name type="scientific">Carboxylicivirga linearis</name>
    <dbReference type="NCBI Taxonomy" id="1628157"/>
    <lineage>
        <taxon>Bacteria</taxon>
        <taxon>Pseudomonadati</taxon>
        <taxon>Bacteroidota</taxon>
        <taxon>Bacteroidia</taxon>
        <taxon>Marinilabiliales</taxon>
        <taxon>Marinilabiliaceae</taxon>
        <taxon>Carboxylicivirga</taxon>
    </lineage>
</organism>
<dbReference type="PANTHER" id="PTHR37316:SF1">
    <property type="entry name" value="TEICHOIC ACID GLYCEROL-PHOSPHATE PRIMASE"/>
    <property type="match status" value="1"/>
</dbReference>
<name>A0ABS5JQF8_9BACT</name>
<dbReference type="InterPro" id="IPR043148">
    <property type="entry name" value="TagF_C"/>
</dbReference>
<reference evidence="1 2" key="1">
    <citation type="journal article" date="2015" name="Int. J. Syst. Evol. Microbiol.">
        <title>Carboxylicivirga linearis sp. nov., isolated from a sea cucumber culture pond.</title>
        <authorList>
            <person name="Wang F.Q."/>
            <person name="Zhou Y.X."/>
            <person name="Lin X.Z."/>
            <person name="Chen G.J."/>
            <person name="Du Z.J."/>
        </authorList>
    </citation>
    <scope>NUCLEOTIDE SEQUENCE [LARGE SCALE GENOMIC DNA]</scope>
    <source>
        <strain evidence="1 2">FB218</strain>
    </source>
</reference>
<dbReference type="InterPro" id="IPR051612">
    <property type="entry name" value="Teichoic_Acid_Biosynth"/>
</dbReference>
<dbReference type="InterPro" id="IPR007554">
    <property type="entry name" value="Glycerophosphate_synth"/>
</dbReference>
<dbReference type="PANTHER" id="PTHR37316">
    <property type="entry name" value="TEICHOIC ACID GLYCEROL-PHOSPHATE PRIMASE"/>
    <property type="match status" value="1"/>
</dbReference>